<comment type="caution">
    <text evidence="2">The sequence shown here is derived from an EMBL/GenBank/DDBJ whole genome shotgun (WGS) entry which is preliminary data.</text>
</comment>
<gene>
    <name evidence="2" type="ORF">I7X39_21035</name>
</gene>
<evidence type="ECO:0000313" key="3">
    <source>
        <dbReference type="Proteomes" id="UP000613266"/>
    </source>
</evidence>
<dbReference type="AlphaFoldDB" id="A0A931JB60"/>
<keyword evidence="1" id="KW-1133">Transmembrane helix</keyword>
<accession>A0A931JB60</accession>
<feature type="transmembrane region" description="Helical" evidence="1">
    <location>
        <begin position="56"/>
        <end position="77"/>
    </location>
</feature>
<reference evidence="2" key="1">
    <citation type="submission" date="2020-12" db="EMBL/GenBank/DDBJ databases">
        <title>The genome sequence of Inhella sp. 1Y17.</title>
        <authorList>
            <person name="Liu Y."/>
        </authorList>
    </citation>
    <scope>NUCLEOTIDE SEQUENCE</scope>
    <source>
        <strain evidence="2">1Y17</strain>
    </source>
</reference>
<proteinExistence type="predicted"/>
<evidence type="ECO:0000256" key="1">
    <source>
        <dbReference type="SAM" id="Phobius"/>
    </source>
</evidence>
<dbReference type="Proteomes" id="UP000613266">
    <property type="component" value="Unassembled WGS sequence"/>
</dbReference>
<organism evidence="2 3">
    <name type="scientific">Inhella proteolytica</name>
    <dbReference type="NCBI Taxonomy" id="2795029"/>
    <lineage>
        <taxon>Bacteria</taxon>
        <taxon>Pseudomonadati</taxon>
        <taxon>Pseudomonadota</taxon>
        <taxon>Betaproteobacteria</taxon>
        <taxon>Burkholderiales</taxon>
        <taxon>Sphaerotilaceae</taxon>
        <taxon>Inhella</taxon>
    </lineage>
</organism>
<evidence type="ECO:0000313" key="2">
    <source>
        <dbReference type="EMBL" id="MBH9579390.1"/>
    </source>
</evidence>
<sequence length="90" mass="9694">MRQRVPRPAEPAIARANWADLSRQFEDLPLLRKVLACLGLALMFGGSVWFKLTLRLVDLAWSALLFVAGLGLLAVAVGQEPKGGAQAPPT</sequence>
<dbReference type="EMBL" id="JAEDAK010000022">
    <property type="protein sequence ID" value="MBH9579390.1"/>
    <property type="molecule type" value="Genomic_DNA"/>
</dbReference>
<keyword evidence="1" id="KW-0812">Transmembrane</keyword>
<protein>
    <submittedName>
        <fullName evidence="2">Uncharacterized protein</fullName>
    </submittedName>
</protein>
<keyword evidence="1" id="KW-0472">Membrane</keyword>
<dbReference type="RefSeq" id="WP_198113258.1">
    <property type="nucleotide sequence ID" value="NZ_JAEDAK010000022.1"/>
</dbReference>
<feature type="transmembrane region" description="Helical" evidence="1">
    <location>
        <begin position="30"/>
        <end position="50"/>
    </location>
</feature>
<name>A0A931JB60_9BURK</name>
<keyword evidence="3" id="KW-1185">Reference proteome</keyword>